<dbReference type="PROSITE" id="PS00108">
    <property type="entry name" value="PROTEIN_KINASE_ST"/>
    <property type="match status" value="1"/>
</dbReference>
<proteinExistence type="predicted"/>
<dbReference type="GO" id="GO:0004674">
    <property type="term" value="F:protein serine/threonine kinase activity"/>
    <property type="evidence" value="ECO:0007669"/>
    <property type="project" value="UniProtKB-KW"/>
</dbReference>
<evidence type="ECO:0000256" key="4">
    <source>
        <dbReference type="ARBA" id="ARBA00022840"/>
    </source>
</evidence>
<dbReference type="PROSITE" id="PS50011">
    <property type="entry name" value="PROTEIN_KINASE_DOM"/>
    <property type="match status" value="1"/>
</dbReference>
<evidence type="ECO:0000256" key="5">
    <source>
        <dbReference type="PROSITE-ProRule" id="PRU10141"/>
    </source>
</evidence>
<dbReference type="InterPro" id="IPR008271">
    <property type="entry name" value="Ser/Thr_kinase_AS"/>
</dbReference>
<reference evidence="9" key="1">
    <citation type="submission" date="2019-04" db="EMBL/GenBank/DDBJ databases">
        <authorList>
            <consortium name="Science for Life Laboratories"/>
        </authorList>
    </citation>
    <scope>NUCLEOTIDE SEQUENCE</scope>
    <source>
        <strain evidence="9">MBLW1</strain>
    </source>
</reference>
<evidence type="ECO:0000256" key="6">
    <source>
        <dbReference type="SAM" id="MobiDB-lite"/>
    </source>
</evidence>
<dbReference type="InParanoid" id="A0A6C2YI53"/>
<feature type="region of interest" description="Disordered" evidence="6">
    <location>
        <begin position="468"/>
        <end position="492"/>
    </location>
</feature>
<accession>A0A6C2YI53</accession>
<evidence type="ECO:0000256" key="3">
    <source>
        <dbReference type="ARBA" id="ARBA00022777"/>
    </source>
</evidence>
<dbReference type="EMBL" id="LR593887">
    <property type="protein sequence ID" value="VTR97639.1"/>
    <property type="molecule type" value="Genomic_DNA"/>
</dbReference>
<feature type="binding site" evidence="5">
    <location>
        <position position="106"/>
    </location>
    <ligand>
        <name>ATP</name>
        <dbReference type="ChEBI" id="CHEBI:30616"/>
    </ligand>
</feature>
<evidence type="ECO:0000256" key="1">
    <source>
        <dbReference type="ARBA" id="ARBA00022679"/>
    </source>
</evidence>
<feature type="compositionally biased region" description="Low complexity" evidence="6">
    <location>
        <begin position="414"/>
        <end position="425"/>
    </location>
</feature>
<keyword evidence="10" id="KW-1185">Reference proteome</keyword>
<keyword evidence="9" id="KW-0723">Serine/threonine-protein kinase</keyword>
<evidence type="ECO:0000256" key="7">
    <source>
        <dbReference type="SAM" id="Phobius"/>
    </source>
</evidence>
<keyword evidence="3 9" id="KW-0418">Kinase</keyword>
<dbReference type="GO" id="GO:0005524">
    <property type="term" value="F:ATP binding"/>
    <property type="evidence" value="ECO:0007669"/>
    <property type="project" value="UniProtKB-UniRule"/>
</dbReference>
<keyword evidence="7" id="KW-0812">Transmembrane</keyword>
<dbReference type="InterPro" id="IPR011009">
    <property type="entry name" value="Kinase-like_dom_sf"/>
</dbReference>
<keyword evidence="7" id="KW-0472">Membrane</keyword>
<dbReference type="CDD" id="cd14014">
    <property type="entry name" value="STKc_PknB_like"/>
    <property type="match status" value="1"/>
</dbReference>
<feature type="transmembrane region" description="Helical" evidence="7">
    <location>
        <begin position="527"/>
        <end position="548"/>
    </location>
</feature>
<evidence type="ECO:0000313" key="9">
    <source>
        <dbReference type="EMBL" id="VIP01107.1"/>
    </source>
</evidence>
<dbReference type="AlphaFoldDB" id="A0A6C2YI53"/>
<sequence>MPPAAPANVREMCKLLVQSRLVDTDETRAIYSRYRNEAGDTEEVDPFRKYLIQQKILTDYQAALLSRGHTEGFFLNDYCLLDRVGKGRMAGVYRAVHATGQIVAIKVLPPSKSRDPNLFARFQREAKFATQLNHPNIVRAYQLGEADGLHYIVMEYLEGETLQDVLDRRKRLPVGEAVRIVYQVLQGLQQVHERGIIHRDLKPSNLMLIPNPQVPTPTADTTLNCTVKILDIGLGRQIFDENAANDENPLTTEGVILGTPDYLAPEQARNASAVDIRADIYSLGGVLFHLLTGQPPFPDTNIMSQMLRHATEPLRPLSDFINPVPDGLQQVLNWMMAKDPNQRYPTPERAAQALQIFLMSSPGASPMSAMPSTLYTQALQSGQHTGGVSPAVRMAAIGGPLGDANTSMRSSRQTAAVTTSGATGANPVPSGTTRLPVPKPAPANAPTMQGIPELDAEGIPVGKLAGDTKKVRTSGATPRRKASDGTGESPAMVRPEDVDVELIPIPPPEGAVSREERPLTELDRRDIIMLAAGGGGVLFAILSGYALAQLVRRKEPPAESK</sequence>
<evidence type="ECO:0000259" key="8">
    <source>
        <dbReference type="PROSITE" id="PS50011"/>
    </source>
</evidence>
<keyword evidence="7" id="KW-1133">Transmembrane helix</keyword>
<dbReference type="EMBL" id="LR586016">
    <property type="protein sequence ID" value="VIP01107.1"/>
    <property type="molecule type" value="Genomic_DNA"/>
</dbReference>
<dbReference type="Gene3D" id="1.10.510.10">
    <property type="entry name" value="Transferase(Phosphotransferase) domain 1"/>
    <property type="match status" value="1"/>
</dbReference>
<dbReference type="RefSeq" id="WP_162656349.1">
    <property type="nucleotide sequence ID" value="NZ_LR593887.1"/>
</dbReference>
<dbReference type="Gene3D" id="3.30.200.20">
    <property type="entry name" value="Phosphorylase Kinase, domain 1"/>
    <property type="match status" value="1"/>
</dbReference>
<feature type="domain" description="Protein kinase" evidence="8">
    <location>
        <begin position="78"/>
        <end position="358"/>
    </location>
</feature>
<dbReference type="InterPro" id="IPR000719">
    <property type="entry name" value="Prot_kinase_dom"/>
</dbReference>
<evidence type="ECO:0000313" key="10">
    <source>
        <dbReference type="Proteomes" id="UP000464378"/>
    </source>
</evidence>
<dbReference type="PANTHER" id="PTHR43289:SF6">
    <property type="entry name" value="SERINE_THREONINE-PROTEIN KINASE NEKL-3"/>
    <property type="match status" value="1"/>
</dbReference>
<dbReference type="SUPFAM" id="SSF56112">
    <property type="entry name" value="Protein kinase-like (PK-like)"/>
    <property type="match status" value="1"/>
</dbReference>
<protein>
    <recommendedName>
        <fullName evidence="8">Protein kinase domain-containing protein</fullName>
    </recommendedName>
</protein>
<evidence type="ECO:0000256" key="2">
    <source>
        <dbReference type="ARBA" id="ARBA00022741"/>
    </source>
</evidence>
<dbReference type="Proteomes" id="UP000464378">
    <property type="component" value="Chromosome"/>
</dbReference>
<name>A0A6C2YI53_9BACT</name>
<organism evidence="9">
    <name type="scientific">Tuwongella immobilis</name>
    <dbReference type="NCBI Taxonomy" id="692036"/>
    <lineage>
        <taxon>Bacteria</taxon>
        <taxon>Pseudomonadati</taxon>
        <taxon>Planctomycetota</taxon>
        <taxon>Planctomycetia</taxon>
        <taxon>Gemmatales</taxon>
        <taxon>Gemmataceae</taxon>
        <taxon>Tuwongella</taxon>
    </lineage>
</organism>
<dbReference type="KEGG" id="tim:GMBLW1_28530"/>
<dbReference type="PROSITE" id="PS00107">
    <property type="entry name" value="PROTEIN_KINASE_ATP"/>
    <property type="match status" value="1"/>
</dbReference>
<keyword evidence="2 5" id="KW-0547">Nucleotide-binding</keyword>
<dbReference type="PANTHER" id="PTHR43289">
    <property type="entry name" value="MITOGEN-ACTIVATED PROTEIN KINASE KINASE KINASE 20-RELATED"/>
    <property type="match status" value="1"/>
</dbReference>
<dbReference type="InterPro" id="IPR017441">
    <property type="entry name" value="Protein_kinase_ATP_BS"/>
</dbReference>
<keyword evidence="1" id="KW-0808">Transferase</keyword>
<dbReference type="SMART" id="SM00220">
    <property type="entry name" value="S_TKc"/>
    <property type="match status" value="1"/>
</dbReference>
<keyword evidence="4 5" id="KW-0067">ATP-binding</keyword>
<gene>
    <name evidence="9" type="ORF">GMBLW1_28530</name>
</gene>
<feature type="region of interest" description="Disordered" evidence="6">
    <location>
        <begin position="413"/>
        <end position="435"/>
    </location>
</feature>
<dbReference type="Pfam" id="PF00069">
    <property type="entry name" value="Pkinase"/>
    <property type="match status" value="1"/>
</dbReference>